<evidence type="ECO:0000313" key="5">
    <source>
        <dbReference type="EMBL" id="ARM75082.1"/>
    </source>
</evidence>
<dbReference type="GO" id="GO:0006796">
    <property type="term" value="P:phosphate-containing compound metabolic process"/>
    <property type="evidence" value="ECO:0007669"/>
    <property type="project" value="UniProtKB-ARBA"/>
</dbReference>
<reference evidence="5 6" key="1">
    <citation type="submission" date="2017-03" db="EMBL/GenBank/DDBJ databases">
        <title>Sulfur activation and transportation mechanism of thermophilic Archaea Acidianus manzaensis YN-25.</title>
        <authorList>
            <person name="Ma Y."/>
            <person name="Yang Y."/>
            <person name="Xia J."/>
        </authorList>
    </citation>
    <scope>NUCLEOTIDE SEQUENCE [LARGE SCALE GENOMIC DNA]</scope>
    <source>
        <strain evidence="5 6">YN-25</strain>
    </source>
</reference>
<feature type="domain" description="Carbohydrate kinase PfkB" evidence="4">
    <location>
        <begin position="7"/>
        <end position="261"/>
    </location>
</feature>
<dbReference type="OrthoDB" id="26949at2157"/>
<dbReference type="EMBL" id="CP020477">
    <property type="protein sequence ID" value="ARM75082.1"/>
    <property type="molecule type" value="Genomic_DNA"/>
</dbReference>
<dbReference type="SUPFAM" id="SSF53613">
    <property type="entry name" value="Ribokinase-like"/>
    <property type="match status" value="1"/>
</dbReference>
<evidence type="ECO:0000313" key="6">
    <source>
        <dbReference type="Proteomes" id="UP000193404"/>
    </source>
</evidence>
<keyword evidence="6" id="KW-1185">Reference proteome</keyword>
<organism evidence="5 6">
    <name type="scientific">Acidianus manzaensis</name>
    <dbReference type="NCBI Taxonomy" id="282676"/>
    <lineage>
        <taxon>Archaea</taxon>
        <taxon>Thermoproteota</taxon>
        <taxon>Thermoprotei</taxon>
        <taxon>Sulfolobales</taxon>
        <taxon>Sulfolobaceae</taxon>
        <taxon>Acidianus</taxon>
    </lineage>
</organism>
<dbReference type="AlphaFoldDB" id="A0A1W6JXV9"/>
<comment type="similarity">
    <text evidence="1">Belongs to the carbohydrate kinase PfkB family.</text>
</comment>
<accession>A0A1W6JXV9</accession>
<dbReference type="Gene3D" id="3.40.1190.20">
    <property type="match status" value="1"/>
</dbReference>
<dbReference type="PROSITE" id="PS00583">
    <property type="entry name" value="PFKB_KINASES_1"/>
    <property type="match status" value="1"/>
</dbReference>
<keyword evidence="3 5" id="KW-0418">Kinase</keyword>
<evidence type="ECO:0000256" key="2">
    <source>
        <dbReference type="ARBA" id="ARBA00022679"/>
    </source>
</evidence>
<gene>
    <name evidence="5" type="ORF">B6F84_02910</name>
</gene>
<evidence type="ECO:0000256" key="3">
    <source>
        <dbReference type="ARBA" id="ARBA00022777"/>
    </source>
</evidence>
<name>A0A1W6JXV9_9CREN</name>
<evidence type="ECO:0000259" key="4">
    <source>
        <dbReference type="Pfam" id="PF00294"/>
    </source>
</evidence>
<proteinExistence type="inferred from homology"/>
<dbReference type="GeneID" id="41589835"/>
<dbReference type="InterPro" id="IPR002139">
    <property type="entry name" value="Ribo/fructo_kinase"/>
</dbReference>
<dbReference type="InterPro" id="IPR011611">
    <property type="entry name" value="PfkB_dom"/>
</dbReference>
<evidence type="ECO:0000256" key="1">
    <source>
        <dbReference type="ARBA" id="ARBA00010688"/>
    </source>
</evidence>
<dbReference type="PRINTS" id="PR00990">
    <property type="entry name" value="RIBOKINASE"/>
</dbReference>
<dbReference type="RefSeq" id="WP_148690839.1">
    <property type="nucleotide sequence ID" value="NZ_CP020477.1"/>
</dbReference>
<dbReference type="GO" id="GO:0016301">
    <property type="term" value="F:kinase activity"/>
    <property type="evidence" value="ECO:0007669"/>
    <property type="project" value="UniProtKB-KW"/>
</dbReference>
<dbReference type="InterPro" id="IPR029056">
    <property type="entry name" value="Ribokinase-like"/>
</dbReference>
<sequence>MRPLHLAIGKFNIDIIVKLSKIPDIDSKSTTDILDILPGGSATNYSIATTRLGHSAKLLAKVGKSPIVSALMRPLAEEGVGLDFVTEYDIKPNMAIIFLRDDGSVSIVRKTNQNLLPTLEDVKKFSNMFDVFHFASVSPEIIYADPAAKLISYDPGPYASEYEGEKVDILYVNKKEYETLRSKVNAKLTVIKMGKDGAMVKGDEECYSSGVNVNVIDTTGAGDVFDAAFNVSVLNSNNIEDSLKFAIVSSALKVTRIGGIGSPKLEEVVKKLKEVNINIRCK</sequence>
<dbReference type="Proteomes" id="UP000193404">
    <property type="component" value="Chromosome"/>
</dbReference>
<dbReference type="InterPro" id="IPR002173">
    <property type="entry name" value="Carboh/pur_kinase_PfkB_CS"/>
</dbReference>
<dbReference type="PANTHER" id="PTHR10584">
    <property type="entry name" value="SUGAR KINASE"/>
    <property type="match status" value="1"/>
</dbReference>
<protein>
    <submittedName>
        <fullName evidence="5">Sugar kinase</fullName>
    </submittedName>
</protein>
<keyword evidence="2" id="KW-0808">Transferase</keyword>
<dbReference type="STRING" id="282676.B6F84_02910"/>
<dbReference type="Pfam" id="PF00294">
    <property type="entry name" value="PfkB"/>
    <property type="match status" value="1"/>
</dbReference>
<dbReference type="PANTHER" id="PTHR10584:SF166">
    <property type="entry name" value="RIBOKINASE"/>
    <property type="match status" value="1"/>
</dbReference>
<dbReference type="KEGG" id="aman:B6F84_02910"/>